<evidence type="ECO:0000256" key="1">
    <source>
        <dbReference type="SAM" id="MobiDB-lite"/>
    </source>
</evidence>
<dbReference type="KEGG" id="clu:CLUG_02905"/>
<reference evidence="2 3" key="1">
    <citation type="journal article" date="2009" name="Nature">
        <title>Evolution of pathogenicity and sexual reproduction in eight Candida genomes.</title>
        <authorList>
            <person name="Butler G."/>
            <person name="Rasmussen M.D."/>
            <person name="Lin M.F."/>
            <person name="Santos M.A."/>
            <person name="Sakthikumar S."/>
            <person name="Munro C.A."/>
            <person name="Rheinbay E."/>
            <person name="Grabherr M."/>
            <person name="Forche A."/>
            <person name="Reedy J.L."/>
            <person name="Agrafioti I."/>
            <person name="Arnaud M.B."/>
            <person name="Bates S."/>
            <person name="Brown A.J."/>
            <person name="Brunke S."/>
            <person name="Costanzo M.C."/>
            <person name="Fitzpatrick D.A."/>
            <person name="de Groot P.W."/>
            <person name="Harris D."/>
            <person name="Hoyer L.L."/>
            <person name="Hube B."/>
            <person name="Klis F.M."/>
            <person name="Kodira C."/>
            <person name="Lennard N."/>
            <person name="Logue M.E."/>
            <person name="Martin R."/>
            <person name="Neiman A.M."/>
            <person name="Nikolaou E."/>
            <person name="Quail M.A."/>
            <person name="Quinn J."/>
            <person name="Santos M.C."/>
            <person name="Schmitzberger F.F."/>
            <person name="Sherlock G."/>
            <person name="Shah P."/>
            <person name="Silverstein K.A."/>
            <person name="Skrzypek M.S."/>
            <person name="Soll D."/>
            <person name="Staggs R."/>
            <person name="Stansfield I."/>
            <person name="Stumpf M.P."/>
            <person name="Sudbery P.E."/>
            <person name="Srikantha T."/>
            <person name="Zeng Q."/>
            <person name="Berman J."/>
            <person name="Berriman M."/>
            <person name="Heitman J."/>
            <person name="Gow N.A."/>
            <person name="Lorenz M.C."/>
            <person name="Birren B.W."/>
            <person name="Kellis M."/>
            <person name="Cuomo C.A."/>
        </authorList>
    </citation>
    <scope>NUCLEOTIDE SEQUENCE [LARGE SCALE GENOMIC DNA]</scope>
    <source>
        <strain evidence="2 3">ATCC 42720</strain>
    </source>
</reference>
<evidence type="ECO:0000313" key="2">
    <source>
        <dbReference type="EMBL" id="EEQ38779.1"/>
    </source>
</evidence>
<dbReference type="HOGENOM" id="CLU_1695297_0_0_1"/>
<organism evidence="2 3">
    <name type="scientific">Clavispora lusitaniae (strain ATCC 42720)</name>
    <name type="common">Yeast</name>
    <name type="synonym">Candida lusitaniae</name>
    <dbReference type="NCBI Taxonomy" id="306902"/>
    <lineage>
        <taxon>Eukaryota</taxon>
        <taxon>Fungi</taxon>
        <taxon>Dikarya</taxon>
        <taxon>Ascomycota</taxon>
        <taxon>Saccharomycotina</taxon>
        <taxon>Pichiomycetes</taxon>
        <taxon>Metschnikowiaceae</taxon>
        <taxon>Clavispora</taxon>
    </lineage>
</organism>
<name>C4Y2Z2_CLAL4</name>
<protein>
    <submittedName>
        <fullName evidence="2">Uncharacterized protein</fullName>
    </submittedName>
</protein>
<dbReference type="EMBL" id="CH408078">
    <property type="protein sequence ID" value="EEQ38779.1"/>
    <property type="molecule type" value="Genomic_DNA"/>
</dbReference>
<gene>
    <name evidence="2" type="ORF">CLUG_02905</name>
</gene>
<sequence>MRQSQHKNARQQSHSSNFNTSSRHYNFRLKPAAAWSHTTVTFLCSRRYDDGTCGSLAWPNNVFSSAQALALPKTRSTISSRLSKMVEMPTESASLGTAASEPKKRSLASTVSAARETRRVLLFLARPASLKAKWPSGPKPPRNKLISPKRRIWAS</sequence>
<dbReference type="VEuPathDB" id="FungiDB:CLUG_02905"/>
<accession>C4Y2Z2</accession>
<feature type="region of interest" description="Disordered" evidence="1">
    <location>
        <begin position="1"/>
        <end position="22"/>
    </location>
</feature>
<evidence type="ECO:0000313" key="3">
    <source>
        <dbReference type="Proteomes" id="UP000007703"/>
    </source>
</evidence>
<dbReference type="Proteomes" id="UP000007703">
    <property type="component" value="Unassembled WGS sequence"/>
</dbReference>
<feature type="region of interest" description="Disordered" evidence="1">
    <location>
        <begin position="131"/>
        <end position="155"/>
    </location>
</feature>
<dbReference type="AlphaFoldDB" id="C4Y2Z2"/>
<dbReference type="InParanoid" id="C4Y2Z2"/>
<feature type="compositionally biased region" description="Polar residues" evidence="1">
    <location>
        <begin position="10"/>
        <end position="22"/>
    </location>
</feature>
<feature type="region of interest" description="Disordered" evidence="1">
    <location>
        <begin position="89"/>
        <end position="111"/>
    </location>
</feature>
<proteinExistence type="predicted"/>